<evidence type="ECO:0000256" key="2">
    <source>
        <dbReference type="ARBA" id="ARBA00010072"/>
    </source>
</evidence>
<gene>
    <name evidence="11" type="ORF">HMPREF0367_01986</name>
</gene>
<dbReference type="PROSITE" id="PS50928">
    <property type="entry name" value="ABC_TM1"/>
    <property type="match status" value="1"/>
</dbReference>
<dbReference type="EMBL" id="AWVI01000121">
    <property type="protein sequence ID" value="ERK41019.1"/>
    <property type="molecule type" value="Genomic_DNA"/>
</dbReference>
<comment type="subcellular location">
    <subcellularLocation>
        <location evidence="1 9">Cell membrane</location>
        <topology evidence="1 9">Multi-pass membrane protein</topology>
    </subcellularLocation>
</comment>
<evidence type="ECO:0000256" key="7">
    <source>
        <dbReference type="ARBA" id="ARBA00022989"/>
    </source>
</evidence>
<evidence type="ECO:0000256" key="5">
    <source>
        <dbReference type="ARBA" id="ARBA00022692"/>
    </source>
</evidence>
<feature type="transmembrane region" description="Helical" evidence="9">
    <location>
        <begin position="92"/>
        <end position="109"/>
    </location>
</feature>
<evidence type="ECO:0000313" key="12">
    <source>
        <dbReference type="Proteomes" id="UP000016658"/>
    </source>
</evidence>
<keyword evidence="3 9" id="KW-0813">Transport</keyword>
<dbReference type="Proteomes" id="UP000016658">
    <property type="component" value="Unassembled WGS sequence"/>
</dbReference>
<keyword evidence="8 9" id="KW-0472">Membrane</keyword>
<keyword evidence="6" id="KW-0029">Amino-acid transport</keyword>
<dbReference type="Pfam" id="PF00528">
    <property type="entry name" value="BPD_transp_1"/>
    <property type="match status" value="1"/>
</dbReference>
<proteinExistence type="inferred from homology"/>
<evidence type="ECO:0000259" key="10">
    <source>
        <dbReference type="PROSITE" id="PS50928"/>
    </source>
</evidence>
<evidence type="ECO:0000313" key="11">
    <source>
        <dbReference type="EMBL" id="ERK41019.1"/>
    </source>
</evidence>
<dbReference type="GO" id="GO:0022857">
    <property type="term" value="F:transmembrane transporter activity"/>
    <property type="evidence" value="ECO:0007669"/>
    <property type="project" value="InterPro"/>
</dbReference>
<reference evidence="11 12" key="1">
    <citation type="submission" date="2013-06" db="EMBL/GenBank/DDBJ databases">
        <authorList>
            <person name="Weinstock G."/>
            <person name="Sodergren E."/>
            <person name="Lobos E.A."/>
            <person name="Fulton L."/>
            <person name="Fulton R."/>
            <person name="Courtney L."/>
            <person name="Fronick C."/>
            <person name="O'Laughlin M."/>
            <person name="Godfrey J."/>
            <person name="Wilson R.M."/>
            <person name="Miner T."/>
            <person name="Farmer C."/>
            <person name="Delehaunty K."/>
            <person name="Cordes M."/>
            <person name="Minx P."/>
            <person name="Tomlinson C."/>
            <person name="Chen J."/>
            <person name="Wollam A."/>
            <person name="Pepin K.H."/>
            <person name="Bhonagiri V."/>
            <person name="Zhang X."/>
            <person name="Warren W."/>
            <person name="Mitreva M."/>
            <person name="Mardis E.R."/>
            <person name="Wilson R.K."/>
        </authorList>
    </citation>
    <scope>NUCLEOTIDE SEQUENCE [LARGE SCALE GENOMIC DNA]</scope>
    <source>
        <strain evidence="11 12">ATCC 27803</strain>
    </source>
</reference>
<feature type="transmembrane region" description="Helical" evidence="9">
    <location>
        <begin position="223"/>
        <end position="243"/>
    </location>
</feature>
<dbReference type="FunFam" id="1.10.3720.10:FF:000033">
    <property type="entry name" value="Polar amino acid ABC transporter permease"/>
    <property type="match status" value="1"/>
</dbReference>
<dbReference type="CDD" id="cd06261">
    <property type="entry name" value="TM_PBP2"/>
    <property type="match status" value="1"/>
</dbReference>
<evidence type="ECO:0000256" key="6">
    <source>
        <dbReference type="ARBA" id="ARBA00022970"/>
    </source>
</evidence>
<evidence type="ECO:0000256" key="1">
    <source>
        <dbReference type="ARBA" id="ARBA00004651"/>
    </source>
</evidence>
<evidence type="ECO:0000256" key="4">
    <source>
        <dbReference type="ARBA" id="ARBA00022475"/>
    </source>
</evidence>
<dbReference type="InterPro" id="IPR043429">
    <property type="entry name" value="ArtM/GltK/GlnP/TcyL/YhdX-like"/>
</dbReference>
<keyword evidence="4" id="KW-1003">Cell membrane</keyword>
<name>U2PBG0_9FIRM</name>
<dbReference type="NCBIfam" id="TIGR01726">
    <property type="entry name" value="HEQRo_perm_3TM"/>
    <property type="match status" value="1"/>
</dbReference>
<dbReference type="PANTHER" id="PTHR30614:SF20">
    <property type="entry name" value="GLUTAMINE TRANSPORT SYSTEM PERMEASE PROTEIN GLNP"/>
    <property type="match status" value="1"/>
</dbReference>
<comment type="caution">
    <text evidence="11">The sequence shown here is derived from an EMBL/GenBank/DDBJ whole genome shotgun (WGS) entry which is preliminary data.</text>
</comment>
<evidence type="ECO:0000256" key="9">
    <source>
        <dbReference type="RuleBase" id="RU363032"/>
    </source>
</evidence>
<sequence>MISRDVFLWEGKEMYGNTLMAVTIDFTKMIKWIPTFIDGTIVTIVLALMTVILGCILGLLAILMKRSHIKVLNAISTAYTQVIRGTPMLLQLYIWLYGFPMIGISIPSIPMLGSVYGSREFLTAVVALAINSGAYICELLRGGLDSIDKGQMEAGRSLGFSNLETMRYIIVPQAIRVVLPGLCNEFIMMIKESSIVSVVGVFDIMYTSNIVKASTYSVFEPLIIIAIIYFALTSVLTTIMSLIERKLKVYA</sequence>
<dbReference type="InterPro" id="IPR000515">
    <property type="entry name" value="MetI-like"/>
</dbReference>
<keyword evidence="7 9" id="KW-1133">Transmembrane helix</keyword>
<dbReference type="AlphaFoldDB" id="U2PBG0"/>
<dbReference type="SUPFAM" id="SSF161098">
    <property type="entry name" value="MetI-like"/>
    <property type="match status" value="1"/>
</dbReference>
<feature type="transmembrane region" description="Helical" evidence="9">
    <location>
        <begin position="121"/>
        <end position="140"/>
    </location>
</feature>
<feature type="domain" description="ABC transmembrane type-1" evidence="10">
    <location>
        <begin position="40"/>
        <end position="240"/>
    </location>
</feature>
<dbReference type="InterPro" id="IPR010065">
    <property type="entry name" value="AA_ABC_transptr_permease_3TM"/>
</dbReference>
<dbReference type="Gene3D" id="1.10.3720.10">
    <property type="entry name" value="MetI-like"/>
    <property type="match status" value="1"/>
</dbReference>
<dbReference type="GO" id="GO:0043190">
    <property type="term" value="C:ATP-binding cassette (ABC) transporter complex"/>
    <property type="evidence" value="ECO:0007669"/>
    <property type="project" value="InterPro"/>
</dbReference>
<dbReference type="HOGENOM" id="CLU_019602_1_1_9"/>
<protein>
    <submittedName>
        <fullName evidence="11">Putative arginine ABC transporter, permease protein ArtQ</fullName>
    </submittedName>
</protein>
<keyword evidence="5 9" id="KW-0812">Transmembrane</keyword>
<dbReference type="GO" id="GO:0006865">
    <property type="term" value="P:amino acid transport"/>
    <property type="evidence" value="ECO:0007669"/>
    <property type="project" value="UniProtKB-KW"/>
</dbReference>
<evidence type="ECO:0000256" key="3">
    <source>
        <dbReference type="ARBA" id="ARBA00022448"/>
    </source>
</evidence>
<dbReference type="PATRIC" id="fig|649755.3.peg.1831"/>
<feature type="transmembrane region" description="Helical" evidence="9">
    <location>
        <begin position="194"/>
        <end position="211"/>
    </location>
</feature>
<comment type="similarity">
    <text evidence="2">Belongs to the binding-protein-dependent transport system permease family. HisMQ subfamily.</text>
</comment>
<feature type="transmembrane region" description="Helical" evidence="9">
    <location>
        <begin position="41"/>
        <end position="63"/>
    </location>
</feature>
<evidence type="ECO:0000256" key="8">
    <source>
        <dbReference type="ARBA" id="ARBA00023136"/>
    </source>
</evidence>
<dbReference type="PANTHER" id="PTHR30614">
    <property type="entry name" value="MEMBRANE COMPONENT OF AMINO ACID ABC TRANSPORTER"/>
    <property type="match status" value="1"/>
</dbReference>
<accession>U2PBG0</accession>
<dbReference type="InterPro" id="IPR035906">
    <property type="entry name" value="MetI-like_sf"/>
</dbReference>
<organism evidence="11 12">
    <name type="scientific">Faecalitalea cylindroides ATCC 27803</name>
    <dbReference type="NCBI Taxonomy" id="649755"/>
    <lineage>
        <taxon>Bacteria</taxon>
        <taxon>Bacillati</taxon>
        <taxon>Bacillota</taxon>
        <taxon>Erysipelotrichia</taxon>
        <taxon>Erysipelotrichales</taxon>
        <taxon>Erysipelotrichaceae</taxon>
        <taxon>Faecalitalea</taxon>
    </lineage>
</organism>